<dbReference type="InterPro" id="IPR002401">
    <property type="entry name" value="Cyt_P450_E_grp-I"/>
</dbReference>
<keyword evidence="3" id="KW-0560">Oxidoreductase</keyword>
<reference evidence="6 7" key="1">
    <citation type="journal article" date="2020" name="Mol. Biol. Evol.">
        <title>Distinct Expression and Methylation Patterns for Genes with Different Fates following a Single Whole-Genome Duplication in Flowering Plants.</title>
        <authorList>
            <person name="Shi T."/>
            <person name="Rahmani R.S."/>
            <person name="Gugger P.F."/>
            <person name="Wang M."/>
            <person name="Li H."/>
            <person name="Zhang Y."/>
            <person name="Li Z."/>
            <person name="Wang Q."/>
            <person name="Van de Peer Y."/>
            <person name="Marchal K."/>
            <person name="Chen J."/>
        </authorList>
    </citation>
    <scope>NUCLEOTIDE SEQUENCE [LARGE SCALE GENOMIC DNA]</scope>
    <source>
        <tissue evidence="6">Leaf</tissue>
    </source>
</reference>
<dbReference type="GO" id="GO:0004497">
    <property type="term" value="F:monooxygenase activity"/>
    <property type="evidence" value="ECO:0007669"/>
    <property type="project" value="InterPro"/>
</dbReference>
<keyword evidence="5" id="KW-0349">Heme</keyword>
<dbReference type="InterPro" id="IPR036396">
    <property type="entry name" value="Cyt_P450_sf"/>
</dbReference>
<dbReference type="GO" id="GO:0016705">
    <property type="term" value="F:oxidoreductase activity, acting on paired donors, with incorporation or reduction of molecular oxygen"/>
    <property type="evidence" value="ECO:0007669"/>
    <property type="project" value="InterPro"/>
</dbReference>
<comment type="similarity">
    <text evidence="1">Belongs to the cytochrome P450 family.</text>
</comment>
<keyword evidence="7" id="KW-1185">Reference proteome</keyword>
<dbReference type="Proteomes" id="UP000607653">
    <property type="component" value="Unassembled WGS sequence"/>
</dbReference>
<dbReference type="EMBL" id="DUZY01000007">
    <property type="protein sequence ID" value="DAD45263.1"/>
    <property type="molecule type" value="Genomic_DNA"/>
</dbReference>
<dbReference type="PRINTS" id="PR00463">
    <property type="entry name" value="EP450I"/>
</dbReference>
<name>A0A822ZKK8_NELNU</name>
<organism evidence="6 7">
    <name type="scientific">Nelumbo nucifera</name>
    <name type="common">Sacred lotus</name>
    <dbReference type="NCBI Taxonomy" id="4432"/>
    <lineage>
        <taxon>Eukaryota</taxon>
        <taxon>Viridiplantae</taxon>
        <taxon>Streptophyta</taxon>
        <taxon>Embryophyta</taxon>
        <taxon>Tracheophyta</taxon>
        <taxon>Spermatophyta</taxon>
        <taxon>Magnoliopsida</taxon>
        <taxon>Proteales</taxon>
        <taxon>Nelumbonaceae</taxon>
        <taxon>Nelumbo</taxon>
    </lineage>
</organism>
<evidence type="ECO:0000256" key="1">
    <source>
        <dbReference type="ARBA" id="ARBA00010617"/>
    </source>
</evidence>
<keyword evidence="2 5" id="KW-0479">Metal-binding</keyword>
<feature type="binding site" description="axial binding residue" evidence="5">
    <location>
        <position position="209"/>
    </location>
    <ligand>
        <name>heme</name>
        <dbReference type="ChEBI" id="CHEBI:30413"/>
    </ligand>
    <ligandPart>
        <name>Fe</name>
        <dbReference type="ChEBI" id="CHEBI:18248"/>
    </ligandPart>
</feature>
<dbReference type="InterPro" id="IPR001128">
    <property type="entry name" value="Cyt_P450"/>
</dbReference>
<dbReference type="GO" id="GO:0005506">
    <property type="term" value="F:iron ion binding"/>
    <property type="evidence" value="ECO:0007669"/>
    <property type="project" value="InterPro"/>
</dbReference>
<evidence type="ECO:0000256" key="5">
    <source>
        <dbReference type="PIRSR" id="PIRSR602401-1"/>
    </source>
</evidence>
<gene>
    <name evidence="6" type="ORF">HUJ06_003493</name>
</gene>
<accession>A0A822ZKK8</accession>
<evidence type="ECO:0000313" key="6">
    <source>
        <dbReference type="EMBL" id="DAD45263.1"/>
    </source>
</evidence>
<dbReference type="AlphaFoldDB" id="A0A822ZKK8"/>
<evidence type="ECO:0000256" key="2">
    <source>
        <dbReference type="ARBA" id="ARBA00022723"/>
    </source>
</evidence>
<protein>
    <submittedName>
        <fullName evidence="6">Uncharacterized protein</fullName>
    </submittedName>
</protein>
<comment type="cofactor">
    <cofactor evidence="5">
        <name>heme</name>
        <dbReference type="ChEBI" id="CHEBI:30413"/>
    </cofactor>
</comment>
<dbReference type="SUPFAM" id="SSF48264">
    <property type="entry name" value="Cytochrome P450"/>
    <property type="match status" value="1"/>
</dbReference>
<evidence type="ECO:0000256" key="3">
    <source>
        <dbReference type="ARBA" id="ARBA00023002"/>
    </source>
</evidence>
<proteinExistence type="inferred from homology"/>
<keyword evidence="4 5" id="KW-0408">Iron</keyword>
<sequence>MNAVFGRDLKYLTSESPNTVAQGIDEAQEALTYRVLMPTLIWKLQRWLNVGAEKKLAKAREIAERFIEKCISVVRDDFLRGVEKYSLLTTYMKLSKTGDKFLRDTTLNVLVAGRETTASTITWFIWLTSRNPRVEEKIIEELRLVVSEKKVAERDEGGVEEKKQPWVMPWLWGEDCLEFKPERWINEDGTPNQEKVSKLFAFSISPRTCIGKDLALTQMKLVTATLLFNFHVQVAEGQSGSIRTAINLLG</sequence>
<dbReference type="Pfam" id="PF00067">
    <property type="entry name" value="p450"/>
    <property type="match status" value="2"/>
</dbReference>
<comment type="caution">
    <text evidence="6">The sequence shown here is derived from an EMBL/GenBank/DDBJ whole genome shotgun (WGS) entry which is preliminary data.</text>
</comment>
<dbReference type="PANTHER" id="PTHR24296">
    <property type="entry name" value="CYTOCHROME P450"/>
    <property type="match status" value="1"/>
</dbReference>
<evidence type="ECO:0000256" key="4">
    <source>
        <dbReference type="ARBA" id="ARBA00023004"/>
    </source>
</evidence>
<evidence type="ECO:0000313" key="7">
    <source>
        <dbReference type="Proteomes" id="UP000607653"/>
    </source>
</evidence>
<dbReference type="PRINTS" id="PR00385">
    <property type="entry name" value="P450"/>
</dbReference>
<dbReference type="GO" id="GO:0020037">
    <property type="term" value="F:heme binding"/>
    <property type="evidence" value="ECO:0007669"/>
    <property type="project" value="InterPro"/>
</dbReference>
<dbReference type="Gene3D" id="1.10.630.10">
    <property type="entry name" value="Cytochrome P450"/>
    <property type="match status" value="2"/>
</dbReference>